<dbReference type="SUPFAM" id="SSF52080">
    <property type="entry name" value="Ribosomal proteins L15p and L18e"/>
    <property type="match status" value="1"/>
</dbReference>
<evidence type="ECO:0000259" key="6">
    <source>
        <dbReference type="Pfam" id="PF00828"/>
    </source>
</evidence>
<dbReference type="PANTHER" id="PTHR12934">
    <property type="entry name" value="50S RIBOSOMAL PROTEIN L15"/>
    <property type="match status" value="1"/>
</dbReference>
<dbReference type="GO" id="GO:0003735">
    <property type="term" value="F:structural constituent of ribosome"/>
    <property type="evidence" value="ECO:0007669"/>
    <property type="project" value="InterPro"/>
</dbReference>
<evidence type="ECO:0000256" key="5">
    <source>
        <dbReference type="SAM" id="MobiDB-lite"/>
    </source>
</evidence>
<dbReference type="Pfam" id="PF00828">
    <property type="entry name" value="Ribosomal_L27A"/>
    <property type="match status" value="1"/>
</dbReference>
<keyword evidence="2 4" id="KW-0689">Ribosomal protein</keyword>
<keyword evidence="4" id="KW-0699">rRNA-binding</keyword>
<dbReference type="InterPro" id="IPR030878">
    <property type="entry name" value="Ribosomal_uL15"/>
</dbReference>
<dbReference type="GO" id="GO:0006412">
    <property type="term" value="P:translation"/>
    <property type="evidence" value="ECO:0007669"/>
    <property type="project" value="UniProtKB-UniRule"/>
</dbReference>
<keyword evidence="4" id="KW-0694">RNA-binding</keyword>
<proteinExistence type="inferred from homology"/>
<feature type="compositionally biased region" description="Gly residues" evidence="5">
    <location>
        <begin position="21"/>
        <end position="35"/>
    </location>
</feature>
<dbReference type="InterPro" id="IPR021131">
    <property type="entry name" value="Ribosomal_uL15/eL18"/>
</dbReference>
<evidence type="ECO:0000256" key="4">
    <source>
        <dbReference type="HAMAP-Rule" id="MF_01341"/>
    </source>
</evidence>
<dbReference type="HAMAP" id="MF_01341">
    <property type="entry name" value="Ribosomal_uL15"/>
    <property type="match status" value="1"/>
</dbReference>
<dbReference type="InterPro" id="IPR036227">
    <property type="entry name" value="Ribosomal_uL15/eL18_sf"/>
</dbReference>
<accession>A0AAT9G708</accession>
<feature type="domain" description="Large ribosomal subunit protein uL15/eL18" evidence="6">
    <location>
        <begin position="75"/>
        <end position="150"/>
    </location>
</feature>
<keyword evidence="3 4" id="KW-0687">Ribonucleoprotein</keyword>
<comment type="subunit">
    <text evidence="4">Part of the 50S ribosomal subunit.</text>
</comment>
<dbReference type="GO" id="GO:0022625">
    <property type="term" value="C:cytosolic large ribosomal subunit"/>
    <property type="evidence" value="ECO:0007669"/>
    <property type="project" value="TreeGrafter"/>
</dbReference>
<dbReference type="GO" id="GO:0019843">
    <property type="term" value="F:rRNA binding"/>
    <property type="evidence" value="ECO:0007669"/>
    <property type="project" value="UniProtKB-UniRule"/>
</dbReference>
<gene>
    <name evidence="4 7" type="primary">rplO</name>
    <name evidence="7" type="ORF">DMENIID0002_02110</name>
</gene>
<evidence type="ECO:0000256" key="1">
    <source>
        <dbReference type="ARBA" id="ARBA00007320"/>
    </source>
</evidence>
<name>A0AAT9G708_9RICK</name>
<comment type="similarity">
    <text evidence="1 4">Belongs to the universal ribosomal protein uL15 family.</text>
</comment>
<organism evidence="7">
    <name type="scientific">Candidatus Tisiphia endosymbiont of Sergentomyia squamirostris</name>
    <dbReference type="NCBI Taxonomy" id="3113639"/>
    <lineage>
        <taxon>Bacteria</taxon>
        <taxon>Pseudomonadati</taxon>
        <taxon>Pseudomonadota</taxon>
        <taxon>Alphaproteobacteria</taxon>
        <taxon>Rickettsiales</taxon>
        <taxon>Rickettsiaceae</taxon>
        <taxon>Rickettsieae</taxon>
        <taxon>Candidatus Tisiphia</taxon>
    </lineage>
</organism>
<evidence type="ECO:0000256" key="3">
    <source>
        <dbReference type="ARBA" id="ARBA00023274"/>
    </source>
</evidence>
<comment type="function">
    <text evidence="4">Binds to the 23S rRNA.</text>
</comment>
<evidence type="ECO:0000313" key="7">
    <source>
        <dbReference type="EMBL" id="BFD45565.1"/>
    </source>
</evidence>
<sequence length="151" mass="16318">MKLNELSNNFGAKKDKKRVGRGIGSGKGKTCGRGVKGQKSRSGVAIKGFEGGQMPMIKRLPKRGFNCPSSKKYSVVNIADIEFLIAENRLNSTEVVTKEKLVEVGLIKNTNLLVKLLSVSSGEFNSPLSFQLDAYSSSAKKLIEQVGGQIL</sequence>
<dbReference type="EMBL" id="AP029170">
    <property type="protein sequence ID" value="BFD45565.1"/>
    <property type="molecule type" value="Genomic_DNA"/>
</dbReference>
<dbReference type="InterPro" id="IPR005749">
    <property type="entry name" value="Ribosomal_uL15_bac-type"/>
</dbReference>
<protein>
    <recommendedName>
        <fullName evidence="4">Large ribosomal subunit protein uL15</fullName>
    </recommendedName>
</protein>
<dbReference type="PANTHER" id="PTHR12934:SF11">
    <property type="entry name" value="LARGE RIBOSOMAL SUBUNIT PROTEIN UL15M"/>
    <property type="match status" value="1"/>
</dbReference>
<evidence type="ECO:0000256" key="2">
    <source>
        <dbReference type="ARBA" id="ARBA00022980"/>
    </source>
</evidence>
<reference evidence="7" key="1">
    <citation type="submission" date="2024-01" db="EMBL/GenBank/DDBJ databases">
        <title>Sequencing the genomes of a sandfly, Sergentomyia squamirostris, and its two endosymbionts.</title>
        <authorList>
            <person name="Itokawa K."/>
            <person name="Sanjoba C."/>
        </authorList>
    </citation>
    <scope>NUCLEOTIDE SEQUENCE</scope>
    <source>
        <strain evidence="7">RiSSQ</strain>
    </source>
</reference>
<dbReference type="Gene3D" id="3.100.10.10">
    <property type="match status" value="1"/>
</dbReference>
<dbReference type="NCBIfam" id="TIGR01071">
    <property type="entry name" value="rplO_bact"/>
    <property type="match status" value="1"/>
</dbReference>
<dbReference type="AlphaFoldDB" id="A0AAT9G708"/>
<feature type="region of interest" description="Disordered" evidence="5">
    <location>
        <begin position="14"/>
        <end position="38"/>
    </location>
</feature>